<dbReference type="RefSeq" id="WP_008781628.1">
    <property type="nucleotide sequence ID" value="NZ_JAHOJB010000025.1"/>
</dbReference>
<keyword evidence="1" id="KW-0378">Hydrolase</keyword>
<keyword evidence="1" id="KW-0269">Exonuclease</keyword>
<dbReference type="Gene3D" id="3.30.420.10">
    <property type="entry name" value="Ribonuclease H-like superfamily/Ribonuclease H"/>
    <property type="match status" value="1"/>
</dbReference>
<evidence type="ECO:0000313" key="2">
    <source>
        <dbReference type="Proteomes" id="UP000284022"/>
    </source>
</evidence>
<dbReference type="InterPro" id="IPR012337">
    <property type="entry name" value="RNaseH-like_sf"/>
</dbReference>
<name>A0A412SF05_BACUN</name>
<accession>A0A412SF05</accession>
<dbReference type="AlphaFoldDB" id="A0A412SF05"/>
<evidence type="ECO:0000313" key="1">
    <source>
        <dbReference type="EMBL" id="RGU36191.1"/>
    </source>
</evidence>
<gene>
    <name evidence="1" type="ORF">DWW83_17985</name>
</gene>
<protein>
    <submittedName>
        <fullName evidence="1">Exonuclease</fullName>
    </submittedName>
</protein>
<dbReference type="EMBL" id="QRXV01000022">
    <property type="protein sequence ID" value="RGU36191.1"/>
    <property type="molecule type" value="Genomic_DNA"/>
</dbReference>
<dbReference type="InterPro" id="IPR036397">
    <property type="entry name" value="RNaseH_sf"/>
</dbReference>
<comment type="caution">
    <text evidence="1">The sequence shown here is derived from an EMBL/GenBank/DDBJ whole genome shotgun (WGS) entry which is preliminary data.</text>
</comment>
<dbReference type="Proteomes" id="UP000284022">
    <property type="component" value="Unassembled WGS sequence"/>
</dbReference>
<dbReference type="GO" id="GO:0003676">
    <property type="term" value="F:nucleic acid binding"/>
    <property type="evidence" value="ECO:0007669"/>
    <property type="project" value="InterPro"/>
</dbReference>
<proteinExistence type="predicted"/>
<organism evidence="1 2">
    <name type="scientific">Bacteroides uniformis</name>
    <dbReference type="NCBI Taxonomy" id="820"/>
    <lineage>
        <taxon>Bacteria</taxon>
        <taxon>Pseudomonadati</taxon>
        <taxon>Bacteroidota</taxon>
        <taxon>Bacteroidia</taxon>
        <taxon>Bacteroidales</taxon>
        <taxon>Bacteroidaceae</taxon>
        <taxon>Bacteroides</taxon>
    </lineage>
</organism>
<dbReference type="SUPFAM" id="SSF53098">
    <property type="entry name" value="Ribonuclease H-like"/>
    <property type="match status" value="1"/>
</dbReference>
<dbReference type="GO" id="GO:0004527">
    <property type="term" value="F:exonuclease activity"/>
    <property type="evidence" value="ECO:0007669"/>
    <property type="project" value="UniProtKB-KW"/>
</dbReference>
<keyword evidence="1" id="KW-0540">Nuclease</keyword>
<sequence>MSFYVIDVESDGQILGRNSLVCFGAVRLDNELQTTFYGKTRPISEEYDGEALAVSGFSRSEHESFDDPKLVFERFGEWIEETNLKGRPILIADNNGYDASWINWYFLTYSGTNPFGYSSRRISDLWCGFKNDTKMQWKWMRSQEFTDKDGRLHTGFPHTHNPVEDALGNAHALLYMINEGLNLKL</sequence>
<reference evidence="1 2" key="1">
    <citation type="submission" date="2018-08" db="EMBL/GenBank/DDBJ databases">
        <title>A genome reference for cultivated species of the human gut microbiota.</title>
        <authorList>
            <person name="Zou Y."/>
            <person name="Xue W."/>
            <person name="Luo G."/>
        </authorList>
    </citation>
    <scope>NUCLEOTIDE SEQUENCE [LARGE SCALE GENOMIC DNA]</scope>
    <source>
        <strain evidence="1 2">AF17-20</strain>
    </source>
</reference>